<dbReference type="InterPro" id="IPR029779">
    <property type="entry name" value="Rmp24-like"/>
</dbReference>
<dbReference type="Proteomes" id="UP000792457">
    <property type="component" value="Unassembled WGS sequence"/>
</dbReference>
<reference evidence="2" key="1">
    <citation type="submission" date="2013-04" db="EMBL/GenBank/DDBJ databases">
        <authorList>
            <person name="Qu J."/>
            <person name="Murali S.C."/>
            <person name="Bandaranaike D."/>
            <person name="Bellair M."/>
            <person name="Blankenburg K."/>
            <person name="Chao H."/>
            <person name="Dinh H."/>
            <person name="Doddapaneni H."/>
            <person name="Downs B."/>
            <person name="Dugan-Rocha S."/>
            <person name="Elkadiri S."/>
            <person name="Gnanaolivu R.D."/>
            <person name="Hernandez B."/>
            <person name="Javaid M."/>
            <person name="Jayaseelan J.C."/>
            <person name="Lee S."/>
            <person name="Li M."/>
            <person name="Ming W."/>
            <person name="Munidasa M."/>
            <person name="Muniz J."/>
            <person name="Nguyen L."/>
            <person name="Ongeri F."/>
            <person name="Osuji N."/>
            <person name="Pu L.-L."/>
            <person name="Puazo M."/>
            <person name="Qu C."/>
            <person name="Quiroz J."/>
            <person name="Raj R."/>
            <person name="Weissenberger G."/>
            <person name="Xin Y."/>
            <person name="Zou X."/>
            <person name="Han Y."/>
            <person name="Richards S."/>
            <person name="Worley K."/>
            <person name="Muzny D."/>
            <person name="Gibbs R."/>
        </authorList>
    </citation>
    <scope>NUCLEOTIDE SEQUENCE</scope>
    <source>
        <strain evidence="2">Sampled in the wild</strain>
    </source>
</reference>
<evidence type="ECO:0000313" key="2">
    <source>
        <dbReference type="EMBL" id="KAG8226336.1"/>
    </source>
</evidence>
<sequence>MKSRKMEASDVAEAEFLWKAIQLIPSNKESYVLKCQLVSKCKMLHDKGLVRLPMKLLQKSSVCQYCCNILKDKNCSYKLLPEKVPPKSVKKIISRYKRNPDGLRKFEIGLAKKYCQRKNTLVIKCGVCHKLTKLPLTKPQLPNLEVQESQQTPTSSVKKKNKKKRDLTAGLKIPANLLSPSICAKMKRSLDNTEEIRSSKSGFSESEKKGNVSDVEKLNSLRKGATPVSSEHMKKSSNGNETPLSRGKKIYKVKVEKKEESFKKDTKLSKLVLNNKLSKMLNNPKKSTESPLSKFLSSL</sequence>
<organism evidence="2 3">
    <name type="scientific">Ladona fulva</name>
    <name type="common">Scarce chaser dragonfly</name>
    <name type="synonym">Libellula fulva</name>
    <dbReference type="NCBI Taxonomy" id="123851"/>
    <lineage>
        <taxon>Eukaryota</taxon>
        <taxon>Metazoa</taxon>
        <taxon>Ecdysozoa</taxon>
        <taxon>Arthropoda</taxon>
        <taxon>Hexapoda</taxon>
        <taxon>Insecta</taxon>
        <taxon>Pterygota</taxon>
        <taxon>Palaeoptera</taxon>
        <taxon>Odonata</taxon>
        <taxon>Epiprocta</taxon>
        <taxon>Anisoptera</taxon>
        <taxon>Libelluloidea</taxon>
        <taxon>Libellulidae</taxon>
        <taxon>Ladona</taxon>
    </lineage>
</organism>
<dbReference type="Pfam" id="PF15719">
    <property type="entry name" value="Rmp24-like"/>
    <property type="match status" value="1"/>
</dbReference>
<accession>A0A8K0K119</accession>
<evidence type="ECO:0000313" key="3">
    <source>
        <dbReference type="Proteomes" id="UP000792457"/>
    </source>
</evidence>
<dbReference type="AlphaFoldDB" id="A0A8K0K119"/>
<feature type="region of interest" description="Disordered" evidence="1">
    <location>
        <begin position="142"/>
        <end position="168"/>
    </location>
</feature>
<feature type="compositionally biased region" description="Basic and acidic residues" evidence="1">
    <location>
        <begin position="205"/>
        <end position="219"/>
    </location>
</feature>
<feature type="region of interest" description="Disordered" evidence="1">
    <location>
        <begin position="194"/>
        <end position="249"/>
    </location>
</feature>
<proteinExistence type="predicted"/>
<dbReference type="EMBL" id="KZ308275">
    <property type="protein sequence ID" value="KAG8226336.1"/>
    <property type="molecule type" value="Genomic_DNA"/>
</dbReference>
<keyword evidence="3" id="KW-1185">Reference proteome</keyword>
<reference evidence="2" key="2">
    <citation type="submission" date="2017-10" db="EMBL/GenBank/DDBJ databases">
        <title>Ladona fulva Genome sequencing and assembly.</title>
        <authorList>
            <person name="Murali S."/>
            <person name="Richards S."/>
            <person name="Bandaranaike D."/>
            <person name="Bellair M."/>
            <person name="Blankenburg K."/>
            <person name="Chao H."/>
            <person name="Dinh H."/>
            <person name="Doddapaneni H."/>
            <person name="Dugan-Rocha S."/>
            <person name="Elkadiri S."/>
            <person name="Gnanaolivu R."/>
            <person name="Hernandez B."/>
            <person name="Skinner E."/>
            <person name="Javaid M."/>
            <person name="Lee S."/>
            <person name="Li M."/>
            <person name="Ming W."/>
            <person name="Munidasa M."/>
            <person name="Muniz J."/>
            <person name="Nguyen L."/>
            <person name="Hughes D."/>
            <person name="Osuji N."/>
            <person name="Pu L.-L."/>
            <person name="Puazo M."/>
            <person name="Qu C."/>
            <person name="Quiroz J."/>
            <person name="Raj R."/>
            <person name="Weissenberger G."/>
            <person name="Xin Y."/>
            <person name="Zou X."/>
            <person name="Han Y."/>
            <person name="Worley K."/>
            <person name="Muzny D."/>
            <person name="Gibbs R."/>
        </authorList>
    </citation>
    <scope>NUCLEOTIDE SEQUENCE</scope>
    <source>
        <strain evidence="2">Sampled in the wild</strain>
    </source>
</reference>
<protein>
    <submittedName>
        <fullName evidence="2">Uncharacterized protein</fullName>
    </submittedName>
</protein>
<comment type="caution">
    <text evidence="2">The sequence shown here is derived from an EMBL/GenBank/DDBJ whole genome shotgun (WGS) entry which is preliminary data.</text>
</comment>
<feature type="compositionally biased region" description="Polar residues" evidence="1">
    <location>
        <begin position="146"/>
        <end position="156"/>
    </location>
</feature>
<evidence type="ECO:0000256" key="1">
    <source>
        <dbReference type="SAM" id="MobiDB-lite"/>
    </source>
</evidence>
<name>A0A8K0K119_LADFU</name>
<gene>
    <name evidence="2" type="ORF">J437_LFUL009913</name>
</gene>